<dbReference type="EMBL" id="JACGCI010000105">
    <property type="protein sequence ID" value="KAF6745468.1"/>
    <property type="molecule type" value="Genomic_DNA"/>
</dbReference>
<keyword evidence="3" id="KW-1185">Reference proteome</keyword>
<reference evidence="2 3" key="1">
    <citation type="submission" date="2020-07" db="EMBL/GenBank/DDBJ databases">
        <title>Comparative genomics of pyrophilous fungi reveals a link between fire events and developmental genes.</title>
        <authorList>
            <consortium name="DOE Joint Genome Institute"/>
            <person name="Steindorff A.S."/>
            <person name="Carver A."/>
            <person name="Calhoun S."/>
            <person name="Stillman K."/>
            <person name="Liu H."/>
            <person name="Lipzen A."/>
            <person name="Pangilinan J."/>
            <person name="Labutti K."/>
            <person name="Bruns T.D."/>
            <person name="Grigoriev I.V."/>
        </authorList>
    </citation>
    <scope>NUCLEOTIDE SEQUENCE [LARGE SCALE GENOMIC DNA]</scope>
    <source>
        <strain evidence="2 3">CBS 144469</strain>
    </source>
</reference>
<evidence type="ECO:0000259" key="1">
    <source>
        <dbReference type="PROSITE" id="PS50181"/>
    </source>
</evidence>
<dbReference type="SUPFAM" id="SSF81383">
    <property type="entry name" value="F-box domain"/>
    <property type="match status" value="1"/>
</dbReference>
<accession>A0A8H6HEE9</accession>
<feature type="domain" description="F-box" evidence="1">
    <location>
        <begin position="2"/>
        <end position="38"/>
    </location>
</feature>
<evidence type="ECO:0000313" key="3">
    <source>
        <dbReference type="Proteomes" id="UP000521943"/>
    </source>
</evidence>
<evidence type="ECO:0000313" key="2">
    <source>
        <dbReference type="EMBL" id="KAF6745468.1"/>
    </source>
</evidence>
<protein>
    <recommendedName>
        <fullName evidence="1">F-box domain-containing protein</fullName>
    </recommendedName>
</protein>
<dbReference type="InterPro" id="IPR036047">
    <property type="entry name" value="F-box-like_dom_sf"/>
</dbReference>
<dbReference type="Pfam" id="PF00646">
    <property type="entry name" value="F-box"/>
    <property type="match status" value="1"/>
</dbReference>
<proteinExistence type="predicted"/>
<gene>
    <name evidence="2" type="ORF">DFP72DRAFT_925802</name>
</gene>
<feature type="non-terminal residue" evidence="2">
    <location>
        <position position="1"/>
    </location>
</feature>
<dbReference type="AlphaFoldDB" id="A0A8H6HEE9"/>
<dbReference type="OrthoDB" id="2901049at2759"/>
<organism evidence="2 3">
    <name type="scientific">Ephemerocybe angulata</name>
    <dbReference type="NCBI Taxonomy" id="980116"/>
    <lineage>
        <taxon>Eukaryota</taxon>
        <taxon>Fungi</taxon>
        <taxon>Dikarya</taxon>
        <taxon>Basidiomycota</taxon>
        <taxon>Agaricomycotina</taxon>
        <taxon>Agaricomycetes</taxon>
        <taxon>Agaricomycetidae</taxon>
        <taxon>Agaricales</taxon>
        <taxon>Agaricineae</taxon>
        <taxon>Psathyrellaceae</taxon>
        <taxon>Ephemerocybe</taxon>
    </lineage>
</organism>
<dbReference type="CDD" id="cd09917">
    <property type="entry name" value="F-box_SF"/>
    <property type="match status" value="1"/>
</dbReference>
<comment type="caution">
    <text evidence="2">The sequence shown here is derived from an EMBL/GenBank/DDBJ whole genome shotgun (WGS) entry which is preliminary data.</text>
</comment>
<sequence length="571" mass="63620">MDTQLFDLPSELLLKIFAQLDLRELRALVCTSRRTNALAIPILVDLTCPQIRTQRRCQITSISEYSVYPFRLAFSLPPIRLRSAWFNIVASHCDLVKGIHGVADILLRVGPGMEKARLSFAVSQWGATGQRRIKQAVDKSVWVKEILGVLGMLLDRGCEVVEIDGTQDDLRLLSSPSHHNYFEGNWIGSISRALAPPTAHASGEHTRRLSLSRLWGSRTTNHTDSEETPGATQRTREIALRNCDCMYQPFILSHTIAFVNSVSVQCLRLDSRTMSKDDWGLCLTTLLLPNLTTCEFGVRRAEGADVSYNSRTMDSVDLLYFLGRHPTIKVFHIAREVPEDGRLRNLAIPTRMKLEKSQPLLPLAEEVKGSVRFFHDLLQWNCEAVGPKDVFPTLQHVYVEPGYLPKGDLNSSFISLHRTLAFISAIHKAGGLQSLTRLGIDSQTYASVAQFTALDLLVSEGNLLSASLSALPDPPRLVLPFIRTVTLATFEWINKAAAGYTDAETRAIFRQVQALFPGATDLHFGLMKSGVWSSLKLEWVKREVANVCPVLERIHPGHVGGSETVVELGEY</sequence>
<dbReference type="PROSITE" id="PS50181">
    <property type="entry name" value="FBOX"/>
    <property type="match status" value="1"/>
</dbReference>
<dbReference type="InterPro" id="IPR001810">
    <property type="entry name" value="F-box_dom"/>
</dbReference>
<name>A0A8H6HEE9_9AGAR</name>
<dbReference type="Proteomes" id="UP000521943">
    <property type="component" value="Unassembled WGS sequence"/>
</dbReference>